<dbReference type="GO" id="GO:0000215">
    <property type="term" value="F:tRNA 2'-phosphotransferase activity"/>
    <property type="evidence" value="ECO:0007669"/>
    <property type="project" value="UniProtKB-EC"/>
</dbReference>
<proteinExistence type="inferred from homology"/>
<evidence type="ECO:0000313" key="8">
    <source>
        <dbReference type="EMBL" id="TFK52040.1"/>
    </source>
</evidence>
<comment type="similarity">
    <text evidence="2">Belongs to the KptA/TPT1 family.</text>
</comment>
<evidence type="ECO:0000256" key="3">
    <source>
        <dbReference type="ARBA" id="ARBA00012007"/>
    </source>
</evidence>
<evidence type="ECO:0000256" key="6">
    <source>
        <dbReference type="ARBA" id="ARBA00047949"/>
    </source>
</evidence>
<evidence type="ECO:0000256" key="4">
    <source>
        <dbReference type="ARBA" id="ARBA00022679"/>
    </source>
</evidence>
<keyword evidence="4" id="KW-0808">Transferase</keyword>
<dbReference type="InterPro" id="IPR042081">
    <property type="entry name" value="RNA_2'-PTrans_C"/>
</dbReference>
<dbReference type="EC" id="2.7.1.160" evidence="3"/>
<dbReference type="Proteomes" id="UP000305948">
    <property type="component" value="Unassembled WGS sequence"/>
</dbReference>
<evidence type="ECO:0000256" key="5">
    <source>
        <dbReference type="ARBA" id="ARBA00023027"/>
    </source>
</evidence>
<dbReference type="EMBL" id="ML213510">
    <property type="protein sequence ID" value="TFK52040.1"/>
    <property type="molecule type" value="Genomic_DNA"/>
</dbReference>
<feature type="region of interest" description="Disordered" evidence="7">
    <location>
        <begin position="241"/>
        <end position="282"/>
    </location>
</feature>
<keyword evidence="9" id="KW-1185">Reference proteome</keyword>
<gene>
    <name evidence="8" type="ORF">OE88DRAFT_1718715</name>
</gene>
<dbReference type="InterPro" id="IPR002745">
    <property type="entry name" value="Ptrans_KptA/Tpt1"/>
</dbReference>
<dbReference type="PANTHER" id="PTHR12684">
    <property type="entry name" value="PUTATIVE PHOSPHOTRANSFERASE"/>
    <property type="match status" value="1"/>
</dbReference>
<protein>
    <recommendedName>
        <fullName evidence="3">2'-phosphotransferase</fullName>
        <ecNumber evidence="3">2.7.1.160</ecNumber>
    </recommendedName>
</protein>
<comment type="function">
    <text evidence="1">Catalyzes the last step of tRNA splicing, the transfer of the splice junction 2'-phosphate from ligated tRNA to NAD to produce ADP-ribose 1''-2'' cyclic phosphate.</text>
</comment>
<accession>A0A5C3N3U5</accession>
<keyword evidence="5" id="KW-0520">NAD</keyword>
<dbReference type="Gene3D" id="3.20.170.30">
    <property type="match status" value="1"/>
</dbReference>
<name>A0A5C3N3U5_9AGAM</name>
<comment type="catalytic activity">
    <reaction evidence="6">
        <text>2'-phospho-[ligated tRNA] + NAD(+) = mature tRNA + ADP-alpha-D-ribose 1'',2''-cyclic phosphate + nicotinamide</text>
        <dbReference type="Rhea" id="RHEA:23324"/>
        <dbReference type="Rhea" id="RHEA-COMP:11106"/>
        <dbReference type="Rhea" id="RHEA-COMP:11107"/>
        <dbReference type="ChEBI" id="CHEBI:17154"/>
        <dbReference type="ChEBI" id="CHEBI:57540"/>
        <dbReference type="ChEBI" id="CHEBI:76596"/>
        <dbReference type="ChEBI" id="CHEBI:82883"/>
        <dbReference type="ChEBI" id="CHEBI:85027"/>
        <dbReference type="EC" id="2.7.1.160"/>
    </reaction>
</comment>
<feature type="compositionally biased region" description="Basic and acidic residues" evidence="7">
    <location>
        <begin position="273"/>
        <end position="282"/>
    </location>
</feature>
<dbReference type="OrthoDB" id="419694at2759"/>
<evidence type="ECO:0000256" key="2">
    <source>
        <dbReference type="ARBA" id="ARBA00009836"/>
    </source>
</evidence>
<dbReference type="AlphaFoldDB" id="A0A5C3N3U5"/>
<sequence>MNGHPKDSPEVRLGKTLSWLLRHGAQSEKIEMRPDGYVRVSDILASRKFQGVDFAAIEQVVKNNNKQRYKMVKELDPKAPTNEEVWWIRANQGHSIKALNVDMQKIMSASDIPTGIAVHGTSRQAWNTIAKKGLSKMSRNHIHLAQGVPGSGVISGMRALSQVLIYIDIQKALDAGIPFFLSDNGVVLTPGNAKGLLEPQFFRRVERVEGVRRVALPEWGDNPDPEFEGLERKAEQIVESMAAGNTDAPALEPIQSESTPSKSSIVGAEEPELVNKTEKLSV</sequence>
<dbReference type="InterPro" id="IPR042080">
    <property type="entry name" value="RNA_2'-PTrans_N"/>
</dbReference>
<organism evidence="8 9">
    <name type="scientific">Heliocybe sulcata</name>
    <dbReference type="NCBI Taxonomy" id="5364"/>
    <lineage>
        <taxon>Eukaryota</taxon>
        <taxon>Fungi</taxon>
        <taxon>Dikarya</taxon>
        <taxon>Basidiomycota</taxon>
        <taxon>Agaricomycotina</taxon>
        <taxon>Agaricomycetes</taxon>
        <taxon>Gloeophyllales</taxon>
        <taxon>Gloeophyllaceae</taxon>
        <taxon>Heliocybe</taxon>
    </lineage>
</organism>
<feature type="non-terminal residue" evidence="8">
    <location>
        <position position="1"/>
    </location>
</feature>
<evidence type="ECO:0000256" key="1">
    <source>
        <dbReference type="ARBA" id="ARBA00003343"/>
    </source>
</evidence>
<dbReference type="STRING" id="5364.A0A5C3N3U5"/>
<dbReference type="SUPFAM" id="SSF56399">
    <property type="entry name" value="ADP-ribosylation"/>
    <property type="match status" value="1"/>
</dbReference>
<dbReference type="PANTHER" id="PTHR12684:SF2">
    <property type="entry name" value="TRNA 2'-PHOSPHOTRANSFERASE 1"/>
    <property type="match status" value="1"/>
</dbReference>
<evidence type="ECO:0000313" key="9">
    <source>
        <dbReference type="Proteomes" id="UP000305948"/>
    </source>
</evidence>
<evidence type="ECO:0000256" key="7">
    <source>
        <dbReference type="SAM" id="MobiDB-lite"/>
    </source>
</evidence>
<dbReference type="GO" id="GO:0006388">
    <property type="term" value="P:tRNA splicing, via endonucleolytic cleavage and ligation"/>
    <property type="evidence" value="ECO:0007669"/>
    <property type="project" value="TreeGrafter"/>
</dbReference>
<dbReference type="Gene3D" id="1.10.10.970">
    <property type="entry name" value="RNA 2'-phosphotransferase, Tpt1/KptA family, N-terminal domain"/>
    <property type="match status" value="1"/>
</dbReference>
<reference evidence="8 9" key="1">
    <citation type="journal article" date="2019" name="Nat. Ecol. Evol.">
        <title>Megaphylogeny resolves global patterns of mushroom evolution.</title>
        <authorList>
            <person name="Varga T."/>
            <person name="Krizsan K."/>
            <person name="Foldi C."/>
            <person name="Dima B."/>
            <person name="Sanchez-Garcia M."/>
            <person name="Sanchez-Ramirez S."/>
            <person name="Szollosi G.J."/>
            <person name="Szarkandi J.G."/>
            <person name="Papp V."/>
            <person name="Albert L."/>
            <person name="Andreopoulos W."/>
            <person name="Angelini C."/>
            <person name="Antonin V."/>
            <person name="Barry K.W."/>
            <person name="Bougher N.L."/>
            <person name="Buchanan P."/>
            <person name="Buyck B."/>
            <person name="Bense V."/>
            <person name="Catcheside P."/>
            <person name="Chovatia M."/>
            <person name="Cooper J."/>
            <person name="Damon W."/>
            <person name="Desjardin D."/>
            <person name="Finy P."/>
            <person name="Geml J."/>
            <person name="Haridas S."/>
            <person name="Hughes K."/>
            <person name="Justo A."/>
            <person name="Karasinski D."/>
            <person name="Kautmanova I."/>
            <person name="Kiss B."/>
            <person name="Kocsube S."/>
            <person name="Kotiranta H."/>
            <person name="LaButti K.M."/>
            <person name="Lechner B.E."/>
            <person name="Liimatainen K."/>
            <person name="Lipzen A."/>
            <person name="Lukacs Z."/>
            <person name="Mihaltcheva S."/>
            <person name="Morgado L.N."/>
            <person name="Niskanen T."/>
            <person name="Noordeloos M.E."/>
            <person name="Ohm R.A."/>
            <person name="Ortiz-Santana B."/>
            <person name="Ovrebo C."/>
            <person name="Racz N."/>
            <person name="Riley R."/>
            <person name="Savchenko A."/>
            <person name="Shiryaev A."/>
            <person name="Soop K."/>
            <person name="Spirin V."/>
            <person name="Szebenyi C."/>
            <person name="Tomsovsky M."/>
            <person name="Tulloss R.E."/>
            <person name="Uehling J."/>
            <person name="Grigoriev I.V."/>
            <person name="Vagvolgyi C."/>
            <person name="Papp T."/>
            <person name="Martin F.M."/>
            <person name="Miettinen O."/>
            <person name="Hibbett D.S."/>
            <person name="Nagy L.G."/>
        </authorList>
    </citation>
    <scope>NUCLEOTIDE SEQUENCE [LARGE SCALE GENOMIC DNA]</scope>
    <source>
        <strain evidence="8 9">OMC1185</strain>
    </source>
</reference>
<dbReference type="Pfam" id="PF01885">
    <property type="entry name" value="PTS_2-RNA"/>
    <property type="match status" value="1"/>
</dbReference>
<feature type="compositionally biased region" description="Polar residues" evidence="7">
    <location>
        <begin position="255"/>
        <end position="264"/>
    </location>
</feature>